<name>D3Q276_STANL</name>
<sequence length="213" mass="23559">MTISGEKLGAKLYNLRRAGRISLPKAAALYAQGSRHMHNTSWKEDEAFDKGQTVDYQDFEYQEPEDDGEATYSHAHGWGIENQLPEEQAYTAVVTDAEVMGASYENWNALRDQLQVYMASTAMSLTNAGLALEQIANDYAATDAAAAAELREQSKGLDERPEIPEVKHPYSPHDTITVHYDTPDVETPWGDVGLPDGDTEVLKDEPTNPLKGE</sequence>
<evidence type="ECO:0000256" key="1">
    <source>
        <dbReference type="SAM" id="MobiDB-lite"/>
    </source>
</evidence>
<dbReference type="Proteomes" id="UP000000844">
    <property type="component" value="Chromosome"/>
</dbReference>
<dbReference type="AlphaFoldDB" id="D3Q276"/>
<accession>D3Q276</accession>
<dbReference type="RefSeq" id="WP_013019380.1">
    <property type="nucleotide sequence ID" value="NC_013947.1"/>
</dbReference>
<protein>
    <submittedName>
        <fullName evidence="2">Uncharacterized protein</fullName>
    </submittedName>
</protein>
<dbReference type="STRING" id="446470.Snas_4158"/>
<feature type="compositionally biased region" description="Basic and acidic residues" evidence="1">
    <location>
        <begin position="200"/>
        <end position="213"/>
    </location>
</feature>
<keyword evidence="3" id="KW-1185">Reference proteome</keyword>
<organism evidence="2 3">
    <name type="scientific">Stackebrandtia nassauensis (strain DSM 44728 / CIP 108903 / NRRL B-16338 / NBRC 102104 / LLR-40K-21)</name>
    <dbReference type="NCBI Taxonomy" id="446470"/>
    <lineage>
        <taxon>Bacteria</taxon>
        <taxon>Bacillati</taxon>
        <taxon>Actinomycetota</taxon>
        <taxon>Actinomycetes</taxon>
        <taxon>Glycomycetales</taxon>
        <taxon>Glycomycetaceae</taxon>
        <taxon>Stackebrandtia</taxon>
    </lineage>
</organism>
<reference evidence="2 3" key="1">
    <citation type="journal article" date="2009" name="Stand. Genomic Sci.">
        <title>Complete genome sequence of Stackebrandtia nassauensis type strain (LLR-40K-21).</title>
        <authorList>
            <person name="Munk C."/>
            <person name="Lapidus A."/>
            <person name="Copeland A."/>
            <person name="Jando M."/>
            <person name="Mayilraj S."/>
            <person name="Glavina Del Rio T."/>
            <person name="Nolan M."/>
            <person name="Chen F."/>
            <person name="Lucas S."/>
            <person name="Tice H."/>
            <person name="Cheng J.F."/>
            <person name="Han C."/>
            <person name="Detter J.C."/>
            <person name="Bruce D."/>
            <person name="Goodwin L."/>
            <person name="Chain P."/>
            <person name="Pitluck S."/>
            <person name="Goker M."/>
            <person name="Ovchinikova G."/>
            <person name="Pati A."/>
            <person name="Ivanova N."/>
            <person name="Mavromatis K."/>
            <person name="Chen A."/>
            <person name="Palaniappan K."/>
            <person name="Land M."/>
            <person name="Hauser L."/>
            <person name="Chang Y.J."/>
            <person name="Jeffries C.D."/>
            <person name="Bristow J."/>
            <person name="Eisen J.A."/>
            <person name="Markowitz V."/>
            <person name="Hugenholtz P."/>
            <person name="Kyrpides N.C."/>
            <person name="Klenk H.P."/>
        </authorList>
    </citation>
    <scope>NUCLEOTIDE SEQUENCE [LARGE SCALE GENOMIC DNA]</scope>
    <source>
        <strain evidence="3">DSM 44728 / CIP 108903 / NRRL B-16338 / NBRC 102104 / LLR-40K-21</strain>
    </source>
</reference>
<dbReference type="OrthoDB" id="9930744at2"/>
<evidence type="ECO:0000313" key="2">
    <source>
        <dbReference type="EMBL" id="ADD43809.1"/>
    </source>
</evidence>
<feature type="region of interest" description="Disordered" evidence="1">
    <location>
        <begin position="151"/>
        <end position="213"/>
    </location>
</feature>
<dbReference type="EMBL" id="CP001778">
    <property type="protein sequence ID" value="ADD43809.1"/>
    <property type="molecule type" value="Genomic_DNA"/>
</dbReference>
<proteinExistence type="predicted"/>
<dbReference type="KEGG" id="sna:Snas_4158"/>
<dbReference type="HOGENOM" id="CLU_1293668_0_0_11"/>
<evidence type="ECO:0000313" key="3">
    <source>
        <dbReference type="Proteomes" id="UP000000844"/>
    </source>
</evidence>
<gene>
    <name evidence="2" type="ordered locus">Snas_4158</name>
</gene>
<feature type="compositionally biased region" description="Basic and acidic residues" evidence="1">
    <location>
        <begin position="151"/>
        <end position="168"/>
    </location>
</feature>